<dbReference type="PROSITE" id="PS00674">
    <property type="entry name" value="AAA"/>
    <property type="match status" value="1"/>
</dbReference>
<sequence length="1414" mass="162975">MPFLNKPDTRDWEILILRTKLITTEVKRSTRESLLINFTNFNLLTKILFFGFPIMFYFSCLGATKKSELNELIKLSLPGFAKQENILSWETFQKTNFLPIPENSANISLTVDSLDQNLNQQNQFQKFIYQNSISNLLVWGQSLEFRLNNDWQSYKKQSFLGLKVHSTGLNKQKYFIYPSRDKLDSTYYKNLYTNQTPNLQTVRFYQLDQYPLKVENNYNLKSFAKLPIERKIINTIISESVIDKNTLLSQFHRGDRNLIGIKTGLQHLQSGPNSTLNIIKKDIALNLAKYTQAGIKWQLLTTRIKAIQNQTNYNLTFHLVKVPNSESIKFINNKFNLLASHQLLTLLNQNVPNNLNSLNLKGELNVTMNRSPLMSGFFCPDISKNILLGYHFGKANFFMNRTLSQFENQAKIYLGSHFAYPEFNWNKLKDPLPFSLQYHPVSFEMRNGKIRYKGPGVVCNDAYKTNSVVAGNFLPETQRALKTTLNRPDPRYSQPFYSFANVLSEIRLKRPTSQGLNQLYESAKQKSLLKNYLTMKPSSKDRSAVNPAFHYKSEFVVPYFNKDAWQNWLLKKKSPIKSEKSVIQSFPLRKVQYLIGSDSKIIYDSVDYQNSTWLFKFLNTNIYDCEELLDPSSFLKPNGVGKYQNIIYQNKRNLYKSEINKQNSSPENKLSVSQKLAKMEPTVFREVWEPIHQNSWLTINKFFFALLVVYILKQFTHEYGKELVLYLVDFFASAGIVDESLKEELAPQTVSETYRLITKSKKDFNNITGINHIFNDIAEVVWSLRNSGRPLKLGAFVPQGLLLVGAPGTGKTLLVQSIAGEADVPVLVQSASTLHRLEGRGPQKLQRLFEKARELGPCIIFFDELDSIGEKRSKIIENPIDQTTLLSLLYWNGKQKKQIYDYDIPFPKKKTQFNFKKLNEATGEENNIEMPSNSQDQSPAQLGLLMQLLIELDGLQVNQNLVVIGATNRPEILDPALTRPGRLSKTLEIGLPNKESRIRICQLYSRFLGVSKNICWNIVAEETKGLSGADLATIVNQSSIQAILAGTKHTQETMNIAISKVLGLGGNLSNSSTSITDVFCLTESKLTKNNLQKHFLVCSAYNEAGLKVLEYLLPHYQNPIIAKLISVNQNPRYKNQNLDFFIKTQQLTTQYKIQFRTKILALLAGKAAESLLLKRSKLVKWDRFRTLLNLGTHQLNNVSRLIYFTISKEAFFPSSAPFLNFALLENQNFSEQIDLQMIDLFTTLSGEYEKDLLTIEFSKYRTFQRWTTKSWWQLQVSNLDKLQNTKKSSWYRLFVMHPDNSTASDERLSADNYFHSNQAYFLTRTLSFNGKFQQRRDLLYRQILMNSFILTSKILKSNLEVLDLLAVSLIQKRTITETELNNLFINFNKDTNLYFELKFHYVNQLNKNTVLNCL</sequence>
<keyword evidence="3" id="KW-0934">Plastid</keyword>
<dbReference type="InterPro" id="IPR003959">
    <property type="entry name" value="ATPase_AAA_core"/>
</dbReference>
<organism evidence="3">
    <name type="scientific">Tetraselmis sp. CCMP 881</name>
    <dbReference type="NCBI Taxonomy" id="1812852"/>
    <lineage>
        <taxon>Eukaryota</taxon>
        <taxon>Viridiplantae</taxon>
        <taxon>Chlorophyta</taxon>
        <taxon>core chlorophytes</taxon>
        <taxon>Chlorodendrophyceae</taxon>
        <taxon>Chlorodendrales</taxon>
        <taxon>Chlorodendraceae</taxon>
        <taxon>Tetraselmis</taxon>
    </lineage>
</organism>
<proteinExistence type="predicted"/>
<dbReference type="SUPFAM" id="SSF140990">
    <property type="entry name" value="FtsH protease domain-like"/>
    <property type="match status" value="1"/>
</dbReference>
<evidence type="ECO:0000259" key="2">
    <source>
        <dbReference type="SMART" id="SM00382"/>
    </source>
</evidence>
<dbReference type="SUPFAM" id="SSF52540">
    <property type="entry name" value="P-loop containing nucleoside triphosphate hydrolases"/>
    <property type="match status" value="1"/>
</dbReference>
<protein>
    <submittedName>
        <fullName evidence="3">Cell division protein</fullName>
    </submittedName>
</protein>
<dbReference type="InterPro" id="IPR003593">
    <property type="entry name" value="AAA+_ATPase"/>
</dbReference>
<dbReference type="GO" id="GO:0006508">
    <property type="term" value="P:proteolysis"/>
    <property type="evidence" value="ECO:0007669"/>
    <property type="project" value="InterPro"/>
</dbReference>
<dbReference type="EMBL" id="KU167097">
    <property type="protein sequence ID" value="AMP43287.1"/>
    <property type="molecule type" value="Genomic_DNA"/>
</dbReference>
<dbReference type="GO" id="GO:0016887">
    <property type="term" value="F:ATP hydrolysis activity"/>
    <property type="evidence" value="ECO:0007669"/>
    <property type="project" value="InterPro"/>
</dbReference>
<evidence type="ECO:0000256" key="1">
    <source>
        <dbReference type="SAM" id="Phobius"/>
    </source>
</evidence>
<dbReference type="InterPro" id="IPR003960">
    <property type="entry name" value="ATPase_AAA_CS"/>
</dbReference>
<dbReference type="Gene3D" id="1.10.8.60">
    <property type="match status" value="1"/>
</dbReference>
<name>A0A142BXZ5_9CHLO</name>
<dbReference type="PANTHER" id="PTHR23076:SF97">
    <property type="entry name" value="ATP-DEPENDENT ZINC METALLOPROTEASE YME1L1"/>
    <property type="match status" value="1"/>
</dbReference>
<keyword evidence="1" id="KW-0472">Membrane</keyword>
<accession>A0A142BXZ5</accession>
<feature type="transmembrane region" description="Helical" evidence="1">
    <location>
        <begin position="34"/>
        <end position="58"/>
    </location>
</feature>
<dbReference type="GO" id="GO:0005524">
    <property type="term" value="F:ATP binding"/>
    <property type="evidence" value="ECO:0007669"/>
    <property type="project" value="InterPro"/>
</dbReference>
<keyword evidence="3" id="KW-0131">Cell cycle</keyword>
<keyword evidence="3" id="KW-0150">Chloroplast</keyword>
<dbReference type="PANTHER" id="PTHR23076">
    <property type="entry name" value="METALLOPROTEASE M41 FTSH"/>
    <property type="match status" value="1"/>
</dbReference>
<keyword evidence="3" id="KW-0132">Cell division</keyword>
<dbReference type="GO" id="GO:0051301">
    <property type="term" value="P:cell division"/>
    <property type="evidence" value="ECO:0007669"/>
    <property type="project" value="UniProtKB-KW"/>
</dbReference>
<dbReference type="InterPro" id="IPR027417">
    <property type="entry name" value="P-loop_NTPase"/>
</dbReference>
<keyword evidence="1" id="KW-1133">Transmembrane helix</keyword>
<dbReference type="Gene3D" id="3.40.50.300">
    <property type="entry name" value="P-loop containing nucleotide triphosphate hydrolases"/>
    <property type="match status" value="1"/>
</dbReference>
<gene>
    <name evidence="3" type="primary">ftsH</name>
</gene>
<dbReference type="GO" id="GO:0004222">
    <property type="term" value="F:metalloendopeptidase activity"/>
    <property type="evidence" value="ECO:0007669"/>
    <property type="project" value="InterPro"/>
</dbReference>
<evidence type="ECO:0000313" key="3">
    <source>
        <dbReference type="EMBL" id="AMP43287.1"/>
    </source>
</evidence>
<dbReference type="InterPro" id="IPR037219">
    <property type="entry name" value="Peptidase_M41-like"/>
</dbReference>
<dbReference type="GO" id="GO:0004176">
    <property type="term" value="F:ATP-dependent peptidase activity"/>
    <property type="evidence" value="ECO:0007669"/>
    <property type="project" value="InterPro"/>
</dbReference>
<geneLocation type="chloroplast" evidence="3"/>
<dbReference type="SMART" id="SM00382">
    <property type="entry name" value="AAA"/>
    <property type="match status" value="1"/>
</dbReference>
<keyword evidence="1" id="KW-0812">Transmembrane</keyword>
<feature type="domain" description="AAA+ ATPase" evidence="2">
    <location>
        <begin position="797"/>
        <end position="993"/>
    </location>
</feature>
<reference evidence="3" key="1">
    <citation type="journal article" date="2016" name="PLoS ONE">
        <title>Distinctive Architecture of the Chloroplast Genome in the Chlorodendrophycean Green Algae Scherffelia dubia and Tetraselmis sp. CCMP 881.</title>
        <authorList>
            <person name="Turmel M."/>
            <person name="de Cambiaire J.C."/>
            <person name="Otis C."/>
            <person name="Lemieux C."/>
        </authorList>
    </citation>
    <scope>NUCLEOTIDE SEQUENCE</scope>
</reference>
<dbReference type="Pfam" id="PF00004">
    <property type="entry name" value="AAA"/>
    <property type="match status" value="2"/>
</dbReference>